<dbReference type="KEGG" id="ast:Asulf_01495"/>
<reference evidence="1 2" key="1">
    <citation type="journal article" date="2013" name="Genome Announc.">
        <title>Complete Genome Sequence of the Thermophilic and Facultatively Chemolithoautotrophic Sulfate Reducer Archaeoglobus sulfaticallidus Strain PM70-1T.</title>
        <authorList>
            <person name="Stokke R."/>
            <person name="Hocking W.P."/>
            <person name="Steinsbu B.O."/>
            <person name="Steen I.H."/>
        </authorList>
    </citation>
    <scope>NUCLEOTIDE SEQUENCE [LARGE SCALE GENOMIC DNA]</scope>
    <source>
        <strain evidence="1">PM70-1</strain>
    </source>
</reference>
<name>N0BEP9_9EURY</name>
<evidence type="ECO:0000313" key="1">
    <source>
        <dbReference type="EMBL" id="AGK61478.1"/>
    </source>
</evidence>
<dbReference type="RefSeq" id="WP_015591076.1">
    <property type="nucleotide sequence ID" value="NC_021169.1"/>
</dbReference>
<dbReference type="EMBL" id="CP005290">
    <property type="protein sequence ID" value="AGK61478.1"/>
    <property type="molecule type" value="Genomic_DNA"/>
</dbReference>
<dbReference type="eggNOG" id="arCOG07930">
    <property type="taxonomic scope" value="Archaea"/>
</dbReference>
<dbReference type="AlphaFoldDB" id="N0BEP9"/>
<evidence type="ECO:0000313" key="2">
    <source>
        <dbReference type="Proteomes" id="UP000013307"/>
    </source>
</evidence>
<dbReference type="GeneID" id="15393130"/>
<dbReference type="HOGENOM" id="CLU_2177758_0_0_2"/>
<protein>
    <submittedName>
        <fullName evidence="1">Uncharacterized protein</fullName>
    </submittedName>
</protein>
<sequence>MLKCPYHGCKFKSKTLMRLIRHVRVRHPLNGKCPACGREFKEVMCHIAHEVRDNADEDHAVYYGLYSKSKGGSQSKVLSWARDVAMSVLEVDDGFVEFGRVRCRRDERV</sequence>
<keyword evidence="2" id="KW-1185">Reference proteome</keyword>
<proteinExistence type="predicted"/>
<gene>
    <name evidence="1" type="ORF">Asulf_01495</name>
</gene>
<dbReference type="STRING" id="387631.Asulf_01495"/>
<organism evidence="1 2">
    <name type="scientific">Archaeoglobus sulfaticallidus PM70-1</name>
    <dbReference type="NCBI Taxonomy" id="387631"/>
    <lineage>
        <taxon>Archaea</taxon>
        <taxon>Methanobacteriati</taxon>
        <taxon>Methanobacteriota</taxon>
        <taxon>Archaeoglobi</taxon>
        <taxon>Archaeoglobales</taxon>
        <taxon>Archaeoglobaceae</taxon>
        <taxon>Archaeoglobus</taxon>
    </lineage>
</organism>
<accession>N0BEP9</accession>
<dbReference type="Proteomes" id="UP000013307">
    <property type="component" value="Chromosome"/>
</dbReference>